<organism evidence="2 3">
    <name type="scientific">Salinimonas marina</name>
    <dbReference type="NCBI Taxonomy" id="2785918"/>
    <lineage>
        <taxon>Bacteria</taxon>
        <taxon>Pseudomonadati</taxon>
        <taxon>Pseudomonadota</taxon>
        <taxon>Gammaproteobacteria</taxon>
        <taxon>Alteromonadales</taxon>
        <taxon>Alteromonadaceae</taxon>
        <taxon>Alteromonas/Salinimonas group</taxon>
        <taxon>Salinimonas</taxon>
    </lineage>
</organism>
<dbReference type="KEGG" id="smaa:IT774_08935"/>
<reference evidence="2 3" key="1">
    <citation type="submission" date="2020-11" db="EMBL/GenBank/DDBJ databases">
        <title>Complete genome sequence for Salinimonas sp. strain G2-b.</title>
        <authorList>
            <person name="Park S.-J."/>
        </authorList>
    </citation>
    <scope>NUCLEOTIDE SEQUENCE [LARGE SCALE GENOMIC DNA]</scope>
    <source>
        <strain evidence="2 3">G2-b</strain>
    </source>
</reference>
<keyword evidence="3" id="KW-1185">Reference proteome</keyword>
<keyword evidence="1" id="KW-0732">Signal</keyword>
<dbReference type="EMBL" id="CP064795">
    <property type="protein sequence ID" value="QPG04393.1"/>
    <property type="molecule type" value="Genomic_DNA"/>
</dbReference>
<evidence type="ECO:0000313" key="3">
    <source>
        <dbReference type="Proteomes" id="UP000595095"/>
    </source>
</evidence>
<dbReference type="AlphaFoldDB" id="A0A7S9DUU2"/>
<evidence type="ECO:0000313" key="2">
    <source>
        <dbReference type="EMBL" id="QPG04393.1"/>
    </source>
</evidence>
<feature type="signal peptide" evidence="1">
    <location>
        <begin position="1"/>
        <end position="25"/>
    </location>
</feature>
<dbReference type="InterPro" id="IPR023393">
    <property type="entry name" value="START-like_dom_sf"/>
</dbReference>
<dbReference type="Gene3D" id="3.30.530.20">
    <property type="match status" value="1"/>
</dbReference>
<feature type="chain" id="PRO_5032726832" evidence="1">
    <location>
        <begin position="26"/>
        <end position="179"/>
    </location>
</feature>
<evidence type="ECO:0000256" key="1">
    <source>
        <dbReference type="SAM" id="SignalP"/>
    </source>
</evidence>
<dbReference type="SUPFAM" id="SSF55961">
    <property type="entry name" value="Bet v1-like"/>
    <property type="match status" value="1"/>
</dbReference>
<name>A0A7S9DUU2_9ALTE</name>
<dbReference type="Proteomes" id="UP000595095">
    <property type="component" value="Chromosome"/>
</dbReference>
<sequence>MIHIGRLLKLSLLLGLSAISYTSHAKVEAMSSQGFIIKNQQQIEASATDVWHALTGQVDAWWPKDHSWWQGKLTIEAVAGGCFCETAGGNSAQHMRITYVEPGTLLRMTGGLGPLQGLGLYGALDWQLTGQASHTMVTLTYRVHGYYPDGFDGLAPVVDKVQGMQLLTLKKFVDSGAID</sequence>
<protein>
    <submittedName>
        <fullName evidence="2">SRPBCC domain-containing protein</fullName>
    </submittedName>
</protein>
<accession>A0A7S9DUU2</accession>
<proteinExistence type="predicted"/>
<gene>
    <name evidence="2" type="ORF">IT774_08935</name>
</gene>